<dbReference type="EMBL" id="JADEWU010000100">
    <property type="protein sequence ID" value="MBE9146444.1"/>
    <property type="molecule type" value="Genomic_DNA"/>
</dbReference>
<keyword evidence="1" id="KW-0472">Membrane</keyword>
<evidence type="ECO:0000313" key="2">
    <source>
        <dbReference type="EMBL" id="MBE9146444.1"/>
    </source>
</evidence>
<comment type="caution">
    <text evidence="2">The sequence shown here is derived from an EMBL/GenBank/DDBJ whole genome shotgun (WGS) entry which is preliminary data.</text>
</comment>
<proteinExistence type="predicted"/>
<dbReference type="Proteomes" id="UP000640725">
    <property type="component" value="Unassembled WGS sequence"/>
</dbReference>
<keyword evidence="1" id="KW-0812">Transmembrane</keyword>
<accession>A0ABR9ULM0</accession>
<reference evidence="2 3" key="1">
    <citation type="submission" date="2020-10" db="EMBL/GenBank/DDBJ databases">
        <authorList>
            <person name="Castelo-Branco R."/>
            <person name="Eusebio N."/>
            <person name="Adriana R."/>
            <person name="Vieira A."/>
            <person name="Brugerolle De Fraissinette N."/>
            <person name="Rezende De Castro R."/>
            <person name="Schneider M.P."/>
            <person name="Vasconcelos V."/>
            <person name="Leao P.N."/>
        </authorList>
    </citation>
    <scope>NUCLEOTIDE SEQUENCE [LARGE SCALE GENOMIC DNA]</scope>
    <source>
        <strain evidence="2 3">LEGE 06226</strain>
    </source>
</reference>
<gene>
    <name evidence="2" type="ORF">IQ236_24930</name>
</gene>
<feature type="transmembrane region" description="Helical" evidence="1">
    <location>
        <begin position="35"/>
        <end position="52"/>
    </location>
</feature>
<evidence type="ECO:0000313" key="3">
    <source>
        <dbReference type="Proteomes" id="UP000640725"/>
    </source>
</evidence>
<keyword evidence="3" id="KW-1185">Reference proteome</keyword>
<organism evidence="2 3">
    <name type="scientific">Planktothrix mougeotii LEGE 06226</name>
    <dbReference type="NCBI Taxonomy" id="1828728"/>
    <lineage>
        <taxon>Bacteria</taxon>
        <taxon>Bacillati</taxon>
        <taxon>Cyanobacteriota</taxon>
        <taxon>Cyanophyceae</taxon>
        <taxon>Oscillatoriophycideae</taxon>
        <taxon>Oscillatoriales</taxon>
        <taxon>Microcoleaceae</taxon>
        <taxon>Planktothrix</taxon>
    </lineage>
</organism>
<evidence type="ECO:0000256" key="1">
    <source>
        <dbReference type="SAM" id="Phobius"/>
    </source>
</evidence>
<protein>
    <submittedName>
        <fullName evidence="2">Uncharacterized protein</fullName>
    </submittedName>
</protein>
<sequence>MSFQSSNNNIDQAKNSIFSSFKEGFILQLSDVIKWLGRISVIAIPILILWFSKGTSVGDHCIMSFPNVPIIGGVITSVGLLLMLGNPFIAILAGTLLGVILNIPFIQQLLC</sequence>
<keyword evidence="1" id="KW-1133">Transmembrane helix</keyword>
<name>A0ABR9ULM0_9CYAN</name>
<feature type="transmembrane region" description="Helical" evidence="1">
    <location>
        <begin position="64"/>
        <end position="82"/>
    </location>
</feature>
<dbReference type="RefSeq" id="WP_193871778.1">
    <property type="nucleotide sequence ID" value="NZ_JADEWU010000100.1"/>
</dbReference>
<feature type="transmembrane region" description="Helical" evidence="1">
    <location>
        <begin position="88"/>
        <end position="106"/>
    </location>
</feature>